<protein>
    <submittedName>
        <fullName evidence="1">Polyketide cyclase / dehydrase and lipid transport</fullName>
    </submittedName>
</protein>
<dbReference type="SUPFAM" id="SSF55961">
    <property type="entry name" value="Bet v1-like"/>
    <property type="match status" value="1"/>
</dbReference>
<sequence>MAVRHRLIERSVDEVWTVLADGTRYGDWVVGTSDSRPDEGVWPRVGSSITYTIRLGRWSVAGHTVVRRCEAPGVLELEADSGRLGTARIALTVRPWGENALVTIDEHPLRGPAGKLHNTVVDALIQLRHRGMLARLADTVEKTPRGTHQAV</sequence>
<dbReference type="EMBL" id="FMZK01000008">
    <property type="protein sequence ID" value="SDD49773.1"/>
    <property type="molecule type" value="Genomic_DNA"/>
</dbReference>
<keyword evidence="2" id="KW-1185">Reference proteome</keyword>
<dbReference type="CDD" id="cd07812">
    <property type="entry name" value="SRPBCC"/>
    <property type="match status" value="1"/>
</dbReference>
<name>A0A1G6V8Q7_9ACTN</name>
<dbReference type="Pfam" id="PF10604">
    <property type="entry name" value="Polyketide_cyc2"/>
    <property type="match status" value="1"/>
</dbReference>
<accession>A0A1G6V8Q7</accession>
<gene>
    <name evidence="1" type="ORF">SAMN05216505_108158</name>
</gene>
<proteinExistence type="predicted"/>
<organism evidence="1 2">
    <name type="scientific">Streptomyces prasinopilosus</name>
    <dbReference type="NCBI Taxonomy" id="67344"/>
    <lineage>
        <taxon>Bacteria</taxon>
        <taxon>Bacillati</taxon>
        <taxon>Actinomycetota</taxon>
        <taxon>Actinomycetes</taxon>
        <taxon>Kitasatosporales</taxon>
        <taxon>Streptomycetaceae</taxon>
        <taxon>Streptomyces</taxon>
    </lineage>
</organism>
<dbReference type="AlphaFoldDB" id="A0A1G6V8Q7"/>
<evidence type="ECO:0000313" key="2">
    <source>
        <dbReference type="Proteomes" id="UP000182100"/>
    </source>
</evidence>
<dbReference type="InterPro" id="IPR019587">
    <property type="entry name" value="Polyketide_cyclase/dehydratase"/>
</dbReference>
<dbReference type="InterPro" id="IPR023393">
    <property type="entry name" value="START-like_dom_sf"/>
</dbReference>
<evidence type="ECO:0000313" key="1">
    <source>
        <dbReference type="EMBL" id="SDD49773.1"/>
    </source>
</evidence>
<dbReference type="STRING" id="67344.SAMN05216505_108158"/>
<reference evidence="2" key="1">
    <citation type="submission" date="2016-10" db="EMBL/GenBank/DDBJ databases">
        <authorList>
            <person name="Varghese N."/>
            <person name="Submissions S."/>
        </authorList>
    </citation>
    <scope>NUCLEOTIDE SEQUENCE [LARGE SCALE GENOMIC DNA]</scope>
    <source>
        <strain evidence="2">CGMCC 4.3504</strain>
    </source>
</reference>
<dbReference type="Proteomes" id="UP000182100">
    <property type="component" value="Unassembled WGS sequence"/>
</dbReference>
<dbReference type="RefSeq" id="WP_055574671.1">
    <property type="nucleotide sequence ID" value="NZ_FMZK01000008.1"/>
</dbReference>
<dbReference type="Gene3D" id="3.30.530.20">
    <property type="match status" value="1"/>
</dbReference>